<protein>
    <recommendedName>
        <fullName evidence="3">DUF3313 domain-containing protein</fullName>
    </recommendedName>
</protein>
<dbReference type="PROSITE" id="PS51257">
    <property type="entry name" value="PROKAR_LIPOPROTEIN"/>
    <property type="match status" value="1"/>
</dbReference>
<organism evidence="1 2">
    <name type="scientific">Paraburkholderia ginsengiterrae</name>
    <dbReference type="NCBI Taxonomy" id="1462993"/>
    <lineage>
        <taxon>Bacteria</taxon>
        <taxon>Pseudomonadati</taxon>
        <taxon>Pseudomonadota</taxon>
        <taxon>Betaproteobacteria</taxon>
        <taxon>Burkholderiales</taxon>
        <taxon>Burkholderiaceae</taxon>
        <taxon>Paraburkholderia</taxon>
    </lineage>
</organism>
<name>A0A1A9N9D2_9BURK</name>
<dbReference type="STRING" id="1462993.A6V36_19645"/>
<reference evidence="1 2" key="1">
    <citation type="submission" date="2016-04" db="EMBL/GenBank/DDBJ databases">
        <title>Reclassification of Paraburkholderia panaciterrae (Farh et al. 2015) Dobritsa &amp; Samadpour 2016 as a later homotypic synonym of Paraburkholderia ginsengiterrae (Farh et al. 2015) Dobritsa &amp; Samadpour 2016.</title>
        <authorList>
            <person name="Dobritsa A.P."/>
            <person name="Kutumbaka K."/>
            <person name="Samadpour M."/>
        </authorList>
    </citation>
    <scope>NUCLEOTIDE SEQUENCE [LARGE SCALE GENOMIC DNA]</scope>
    <source>
        <strain evidence="1 2">DCY85</strain>
    </source>
</reference>
<dbReference type="EMBL" id="LXKA01000176">
    <property type="protein sequence ID" value="OAJ62388.1"/>
    <property type="molecule type" value="Genomic_DNA"/>
</dbReference>
<dbReference type="InterPro" id="IPR021747">
    <property type="entry name" value="DUF3313"/>
</dbReference>
<evidence type="ECO:0008006" key="3">
    <source>
        <dbReference type="Google" id="ProtNLM"/>
    </source>
</evidence>
<evidence type="ECO:0000313" key="2">
    <source>
        <dbReference type="Proteomes" id="UP000078116"/>
    </source>
</evidence>
<evidence type="ECO:0000313" key="1">
    <source>
        <dbReference type="EMBL" id="OAJ62388.1"/>
    </source>
</evidence>
<sequence>MSPMRAGKTEGEAMLKRIFPLLATITLVACAVTNEQSLSDVDKASKSGFLTDYSLLKPGKEGEARLRYVKPNTDWSSYTGIFLEPVVFISDASSKIDAKEQQILSSYYYNTLKTHLSTVLPIVELQGPHVLVVRAALTNVTSSTPGLRTISLVVPQARLLNATQSLATDSYAFVGSAQSEGEVTDGGTGQILIEAVDGRSGGMSLKDVSGGVWGDAEKAMEYWADLSAKRLNQLRSGAPAS</sequence>
<proteinExistence type="predicted"/>
<gene>
    <name evidence="1" type="ORF">A6V37_23490</name>
</gene>
<dbReference type="AlphaFoldDB" id="A0A1A9N9D2"/>
<dbReference type="Pfam" id="PF11769">
    <property type="entry name" value="DUF3313"/>
    <property type="match status" value="1"/>
</dbReference>
<comment type="caution">
    <text evidence="1">The sequence shown here is derived from an EMBL/GenBank/DDBJ whole genome shotgun (WGS) entry which is preliminary data.</text>
</comment>
<accession>A0A1A9N9D2</accession>
<dbReference type="Proteomes" id="UP000078116">
    <property type="component" value="Unassembled WGS sequence"/>
</dbReference>